<dbReference type="AlphaFoldDB" id="A0A6V7HBB9"/>
<name>A0A6V7HBB9_9HYME</name>
<sequence length="169" mass="19347">RTIYHLTLPPTLILICRIRKEIATFEICPNLIYFCITVDHLSIEKHEGTRGAELECRNRKCFGLMAPGETGDFCNDHYHGGSALDVELTRRVGTTLEEGTEVAVAVETSGSWRRVRASSETPWEPTSSAKWRQDVSLKGCHPSWRRDETGIKRRRVGIYLFVDLRRRTD</sequence>
<evidence type="ECO:0000313" key="1">
    <source>
        <dbReference type="EMBL" id="CAD1477090.1"/>
    </source>
</evidence>
<reference evidence="1" key="1">
    <citation type="submission" date="2020-07" db="EMBL/GenBank/DDBJ databases">
        <authorList>
            <person name="Nazaruddin N."/>
        </authorList>
    </citation>
    <scope>NUCLEOTIDE SEQUENCE</scope>
</reference>
<accession>A0A6V7HBB9</accession>
<organism evidence="1 2">
    <name type="scientific">Heterotrigona itama</name>
    <dbReference type="NCBI Taxonomy" id="395501"/>
    <lineage>
        <taxon>Eukaryota</taxon>
        <taxon>Metazoa</taxon>
        <taxon>Ecdysozoa</taxon>
        <taxon>Arthropoda</taxon>
        <taxon>Hexapoda</taxon>
        <taxon>Insecta</taxon>
        <taxon>Pterygota</taxon>
        <taxon>Neoptera</taxon>
        <taxon>Endopterygota</taxon>
        <taxon>Hymenoptera</taxon>
        <taxon>Apocrita</taxon>
        <taxon>Aculeata</taxon>
        <taxon>Apoidea</taxon>
        <taxon>Anthophila</taxon>
        <taxon>Apidae</taxon>
        <taxon>Heterotrigona</taxon>
    </lineage>
</organism>
<gene>
    <name evidence="1" type="ORF">MHI_LOCUS709559</name>
</gene>
<comment type="caution">
    <text evidence="1">The sequence shown here is derived from an EMBL/GenBank/DDBJ whole genome shotgun (WGS) entry which is preliminary data.</text>
</comment>
<proteinExistence type="predicted"/>
<dbReference type="Proteomes" id="UP000752696">
    <property type="component" value="Unassembled WGS sequence"/>
</dbReference>
<feature type="non-terminal residue" evidence="1">
    <location>
        <position position="1"/>
    </location>
</feature>
<protein>
    <submittedName>
        <fullName evidence="1">Uncharacterized protein</fullName>
    </submittedName>
</protein>
<keyword evidence="2" id="KW-1185">Reference proteome</keyword>
<dbReference type="OrthoDB" id="10578815at2759"/>
<dbReference type="EMBL" id="CAJDYZ010009822">
    <property type="protein sequence ID" value="CAD1477090.1"/>
    <property type="molecule type" value="Genomic_DNA"/>
</dbReference>
<evidence type="ECO:0000313" key="2">
    <source>
        <dbReference type="Proteomes" id="UP000752696"/>
    </source>
</evidence>